<dbReference type="Pfam" id="PF13649">
    <property type="entry name" value="Methyltransf_25"/>
    <property type="match status" value="1"/>
</dbReference>
<dbReference type="PANTHER" id="PTHR42912:SF83">
    <property type="entry name" value="METHYLTRANSFERASE TYPE 11 DOMAIN-CONTAINING PROTEIN"/>
    <property type="match status" value="1"/>
</dbReference>
<organism evidence="3 4">
    <name type="scientific">Myxozyma melibiosi</name>
    <dbReference type="NCBI Taxonomy" id="54550"/>
    <lineage>
        <taxon>Eukaryota</taxon>
        <taxon>Fungi</taxon>
        <taxon>Dikarya</taxon>
        <taxon>Ascomycota</taxon>
        <taxon>Saccharomycotina</taxon>
        <taxon>Lipomycetes</taxon>
        <taxon>Lipomycetales</taxon>
        <taxon>Lipomycetaceae</taxon>
        <taxon>Myxozyma</taxon>
    </lineage>
</organism>
<evidence type="ECO:0000313" key="4">
    <source>
        <dbReference type="Proteomes" id="UP001498771"/>
    </source>
</evidence>
<dbReference type="InterPro" id="IPR050508">
    <property type="entry name" value="Methyltransf_Superfamily"/>
</dbReference>
<protein>
    <submittedName>
        <fullName evidence="3">S-adenosyl-L-methionine-dependent methyltransferase</fullName>
    </submittedName>
</protein>
<dbReference type="EMBL" id="JBBJBU010000001">
    <property type="protein sequence ID" value="KAK7207634.1"/>
    <property type="molecule type" value="Genomic_DNA"/>
</dbReference>
<name>A0ABR1FCQ9_9ASCO</name>
<keyword evidence="3" id="KW-0489">Methyltransferase</keyword>
<dbReference type="GeneID" id="90039427"/>
<sequence>MSLALRCLPRRLPPASFCMLRYASTKTQLPPPDPNRRRIPRKTYIPPERQVVKKKKIQEKGIGPHNLSPEEMKRRQRKFIVVAAGVYLLFVAGAYYYLTYGVAADAGNYEDAKPRDTREIYDNLAEDYDSIINRDEQFMLLSLWRKDVTKQLKGDVLEVGCGTGRNMKYLDLPGKVSSMTFVDTSANMVAEAEKSFKKRYPKYQYAEFKVSRTEDLPTDKKFDVIYETFGICSYEDPVAALKHMQELLKPGGRIILLEHGRGTWDFINRILDKNAASRSEVFGCRWNLDIGEIVRQSGLVIDHEERWHLGTTWTIFAHREGEELPVEPKKRFLIW</sequence>
<dbReference type="Proteomes" id="UP001498771">
    <property type="component" value="Unassembled WGS sequence"/>
</dbReference>
<keyword evidence="4" id="KW-1185">Reference proteome</keyword>
<dbReference type="RefSeq" id="XP_064770667.1">
    <property type="nucleotide sequence ID" value="XM_064913915.1"/>
</dbReference>
<evidence type="ECO:0000259" key="2">
    <source>
        <dbReference type="Pfam" id="PF13649"/>
    </source>
</evidence>
<dbReference type="InterPro" id="IPR029063">
    <property type="entry name" value="SAM-dependent_MTases_sf"/>
</dbReference>
<dbReference type="PANTHER" id="PTHR42912">
    <property type="entry name" value="METHYLTRANSFERASE"/>
    <property type="match status" value="1"/>
</dbReference>
<keyword evidence="1" id="KW-0472">Membrane</keyword>
<proteinExistence type="predicted"/>
<dbReference type="InterPro" id="IPR041698">
    <property type="entry name" value="Methyltransf_25"/>
</dbReference>
<evidence type="ECO:0000313" key="3">
    <source>
        <dbReference type="EMBL" id="KAK7207634.1"/>
    </source>
</evidence>
<accession>A0ABR1FCQ9</accession>
<keyword evidence="3" id="KW-0808">Transferase</keyword>
<dbReference type="SUPFAM" id="SSF53335">
    <property type="entry name" value="S-adenosyl-L-methionine-dependent methyltransferases"/>
    <property type="match status" value="1"/>
</dbReference>
<feature type="domain" description="Methyltransferase" evidence="2">
    <location>
        <begin position="156"/>
        <end position="252"/>
    </location>
</feature>
<dbReference type="GO" id="GO:0032259">
    <property type="term" value="P:methylation"/>
    <property type="evidence" value="ECO:0007669"/>
    <property type="project" value="UniProtKB-KW"/>
</dbReference>
<evidence type="ECO:0000256" key="1">
    <source>
        <dbReference type="SAM" id="Phobius"/>
    </source>
</evidence>
<dbReference type="Gene3D" id="3.40.50.150">
    <property type="entry name" value="Vaccinia Virus protein VP39"/>
    <property type="match status" value="1"/>
</dbReference>
<comment type="caution">
    <text evidence="3">The sequence shown here is derived from an EMBL/GenBank/DDBJ whole genome shotgun (WGS) entry which is preliminary data.</text>
</comment>
<reference evidence="3 4" key="1">
    <citation type="submission" date="2024-03" db="EMBL/GenBank/DDBJ databases">
        <title>Genome-scale model development and genomic sequencing of the oleaginous clade Lipomyces.</title>
        <authorList>
            <consortium name="Lawrence Berkeley National Laboratory"/>
            <person name="Czajka J.J."/>
            <person name="Han Y."/>
            <person name="Kim J."/>
            <person name="Mondo S.J."/>
            <person name="Hofstad B.A."/>
            <person name="Robles A."/>
            <person name="Haridas S."/>
            <person name="Riley R."/>
            <person name="LaButti K."/>
            <person name="Pangilinan J."/>
            <person name="Andreopoulos W."/>
            <person name="Lipzen A."/>
            <person name="Yan J."/>
            <person name="Wang M."/>
            <person name="Ng V."/>
            <person name="Grigoriev I.V."/>
            <person name="Spatafora J.W."/>
            <person name="Magnuson J.K."/>
            <person name="Baker S.E."/>
            <person name="Pomraning K.R."/>
        </authorList>
    </citation>
    <scope>NUCLEOTIDE SEQUENCE [LARGE SCALE GENOMIC DNA]</scope>
    <source>
        <strain evidence="3 4">Phaff 52-87</strain>
    </source>
</reference>
<gene>
    <name evidence="3" type="ORF">BZA70DRAFT_286986</name>
</gene>
<keyword evidence="1" id="KW-1133">Transmembrane helix</keyword>
<dbReference type="CDD" id="cd02440">
    <property type="entry name" value="AdoMet_MTases"/>
    <property type="match status" value="1"/>
</dbReference>
<keyword evidence="1" id="KW-0812">Transmembrane</keyword>
<feature type="transmembrane region" description="Helical" evidence="1">
    <location>
        <begin position="79"/>
        <end position="98"/>
    </location>
</feature>
<dbReference type="GO" id="GO:0008168">
    <property type="term" value="F:methyltransferase activity"/>
    <property type="evidence" value="ECO:0007669"/>
    <property type="project" value="UniProtKB-KW"/>
</dbReference>